<evidence type="ECO:0000256" key="3">
    <source>
        <dbReference type="SAM" id="Phobius"/>
    </source>
</evidence>
<protein>
    <submittedName>
        <fullName evidence="5">BgTH12-01729</fullName>
    </submittedName>
</protein>
<dbReference type="Proteomes" id="UP000683417">
    <property type="component" value="Unassembled WGS sequence"/>
</dbReference>
<dbReference type="GO" id="GO:0005789">
    <property type="term" value="C:endoplasmic reticulum membrane"/>
    <property type="evidence" value="ECO:0007669"/>
    <property type="project" value="TreeGrafter"/>
</dbReference>
<feature type="compositionally biased region" description="Polar residues" evidence="2">
    <location>
        <begin position="32"/>
        <end position="54"/>
    </location>
</feature>
<gene>
    <name evidence="5" type="ORF">BGTH12_LOCUS2835</name>
</gene>
<feature type="chain" id="PRO_5040938758" evidence="4">
    <location>
        <begin position="24"/>
        <end position="847"/>
    </location>
</feature>
<comment type="similarity">
    <text evidence="1">Belongs to the sel-1 family.</text>
</comment>
<evidence type="ECO:0000256" key="4">
    <source>
        <dbReference type="SAM" id="SignalP"/>
    </source>
</evidence>
<keyword evidence="3" id="KW-0812">Transmembrane</keyword>
<keyword evidence="3" id="KW-0472">Membrane</keyword>
<name>A0A9W4D009_BLUGR</name>
<accession>A0A9W4D009</accession>
<evidence type="ECO:0000256" key="2">
    <source>
        <dbReference type="SAM" id="MobiDB-lite"/>
    </source>
</evidence>
<dbReference type="Pfam" id="PF08238">
    <property type="entry name" value="Sel1"/>
    <property type="match status" value="10"/>
</dbReference>
<dbReference type="InterPro" id="IPR050767">
    <property type="entry name" value="Sel1_AlgK"/>
</dbReference>
<evidence type="ECO:0000256" key="1">
    <source>
        <dbReference type="ARBA" id="ARBA00038101"/>
    </source>
</evidence>
<keyword evidence="3" id="KW-1133">Transmembrane helix</keyword>
<reference evidence="5" key="1">
    <citation type="submission" date="2020-10" db="EMBL/GenBank/DDBJ databases">
        <authorList>
            <person name="Muller C M."/>
        </authorList>
    </citation>
    <scope>NUCLEOTIDE SEQUENCE</scope>
    <source>
        <strain evidence="5">THUN-12</strain>
    </source>
</reference>
<dbReference type="SMART" id="SM00671">
    <property type="entry name" value="SEL1"/>
    <property type="match status" value="10"/>
</dbReference>
<evidence type="ECO:0000313" key="5">
    <source>
        <dbReference type="EMBL" id="CAD6501477.1"/>
    </source>
</evidence>
<keyword evidence="4" id="KW-0732">Signal</keyword>
<dbReference type="PANTHER" id="PTHR11102:SF147">
    <property type="entry name" value="SEL1L ADAPTOR SUBUNIT OF ERAD E3 UBIQUITIN LIGASE"/>
    <property type="match status" value="1"/>
</dbReference>
<feature type="transmembrane region" description="Helical" evidence="3">
    <location>
        <begin position="775"/>
        <end position="794"/>
    </location>
</feature>
<organism evidence="5 6">
    <name type="scientific">Blumeria graminis f. sp. triticale</name>
    <dbReference type="NCBI Taxonomy" id="1689686"/>
    <lineage>
        <taxon>Eukaryota</taxon>
        <taxon>Fungi</taxon>
        <taxon>Dikarya</taxon>
        <taxon>Ascomycota</taxon>
        <taxon>Pezizomycotina</taxon>
        <taxon>Leotiomycetes</taxon>
        <taxon>Erysiphales</taxon>
        <taxon>Erysiphaceae</taxon>
        <taxon>Blumeria</taxon>
    </lineage>
</organism>
<feature type="signal peptide" evidence="4">
    <location>
        <begin position="1"/>
        <end position="23"/>
    </location>
</feature>
<feature type="region of interest" description="Disordered" evidence="2">
    <location>
        <begin position="29"/>
        <end position="54"/>
    </location>
</feature>
<dbReference type="PANTHER" id="PTHR11102">
    <property type="entry name" value="SEL-1-LIKE PROTEIN"/>
    <property type="match status" value="1"/>
</dbReference>
<proteinExistence type="inferred from homology"/>
<dbReference type="GO" id="GO:0036503">
    <property type="term" value="P:ERAD pathway"/>
    <property type="evidence" value="ECO:0007669"/>
    <property type="project" value="TreeGrafter"/>
</dbReference>
<feature type="region of interest" description="Disordered" evidence="2">
    <location>
        <begin position="744"/>
        <end position="763"/>
    </location>
</feature>
<dbReference type="InterPro" id="IPR006597">
    <property type="entry name" value="Sel1-like"/>
</dbReference>
<comment type="caution">
    <text evidence="5">The sequence shown here is derived from an EMBL/GenBank/DDBJ whole genome shotgun (WGS) entry which is preliminary data.</text>
</comment>
<feature type="compositionally biased region" description="Basic and acidic residues" evidence="2">
    <location>
        <begin position="744"/>
        <end position="754"/>
    </location>
</feature>
<dbReference type="AlphaFoldDB" id="A0A9W4D009"/>
<sequence length="847" mass="94284">MRDWGFRLWLLICFLQTISLILSAESGDQNEDTGSAESGLKQSKSSLSPAATQHLIQQPEDKPQEIYGDKIHSDQVDNALYILQKFERQNPRLVRKRSALVGAIGQHLRALLPQVIIQGSQEGALHDGPKIPGHLDDAVKLLEEAAELKNPDAIYLLAQMNFYGNFSHPRNYSEAFKRYHQLALLHGNSSAQHMLGFMYATGIGGAHQPDQAKSLLYHTFATYGGNKRSEMSLAFRYHAGIGVAADCNVAVEHYRNVARKGIEWFRSGPPGGMIWVSDSYRLADENGGVYGEGASYSSSGENKNKHGVHSDAYAALDDVLEYLDLMSRKGDFKATFSLGRIHYDGQKGLPRNLKSAKWYFMRVAKLYWQRDGRIIESDKPGLEKVATKAAGYIGRMFLRGEGVEQSYEKAQVWFLRGIKSGDAGSQWGMGLMLLEGLGVNKSPIRATEYFKAAADQDYAPAQVSLGTLYLDQGTSNDIQVASRYFELATRYGHIEAFYFLAELMEKGIGRDRNCGLAAAYYKSVAEKVEPLLSSFTEANSAYDNGHVELALIDYLHAAEQGWEKAQANVAYLLDEQRSLLKLPSWLSFTTPRPEVMKNGALALTHWTRSARQSNIDSLVKMGDYYLKGIGTPADMEKAASCYAAACEYHKSAMAYYNLAWMHENGAGLDQDFHLAKRYYDLALETNEEAYLPVTLSLLKLRIRSAWNTLTNGRINSIQNESPPIKQWSLSEWVSNFLRDEKKFDSRSYDEDSPQKDTIPSGDSDGLYDDAIQDGIFESLIILSLCAALVFLIWYRQQRQQAHQRDPGAGVAGAQLPGAVAAVQQQRGVFPQPGEPEFAQWVAGGVGH</sequence>
<evidence type="ECO:0000313" key="6">
    <source>
        <dbReference type="Proteomes" id="UP000683417"/>
    </source>
</evidence>
<dbReference type="EMBL" id="CAJHIT010000005">
    <property type="protein sequence ID" value="CAD6501477.1"/>
    <property type="molecule type" value="Genomic_DNA"/>
</dbReference>